<evidence type="ECO:0000259" key="9">
    <source>
        <dbReference type="Pfam" id="PF00082"/>
    </source>
</evidence>
<dbReference type="PANTHER" id="PTHR43806">
    <property type="entry name" value="PEPTIDASE S8"/>
    <property type="match status" value="1"/>
</dbReference>
<feature type="active site" description="Charge relay system" evidence="5">
    <location>
        <position position="443"/>
    </location>
</feature>
<dbReference type="InterPro" id="IPR036852">
    <property type="entry name" value="Peptidase_S8/S53_dom_sf"/>
</dbReference>
<dbReference type="PRINTS" id="PR00723">
    <property type="entry name" value="SUBTILISIN"/>
</dbReference>
<dbReference type="InterPro" id="IPR015500">
    <property type="entry name" value="Peptidase_S8_subtilisin-rel"/>
</dbReference>
<evidence type="ECO:0000256" key="4">
    <source>
        <dbReference type="ARBA" id="ARBA00022825"/>
    </source>
</evidence>
<keyword evidence="3 5" id="KW-0378">Hydrolase</keyword>
<feature type="chain" id="PRO_5046871855" evidence="8">
    <location>
        <begin position="34"/>
        <end position="520"/>
    </location>
</feature>
<evidence type="ECO:0000313" key="10">
    <source>
        <dbReference type="EMBL" id="MFC5670997.1"/>
    </source>
</evidence>
<dbReference type="PROSITE" id="PS00138">
    <property type="entry name" value="SUBTILASE_SER"/>
    <property type="match status" value="1"/>
</dbReference>
<reference evidence="11" key="1">
    <citation type="journal article" date="2019" name="Int. J. Syst. Evol. Microbiol.">
        <title>The Global Catalogue of Microorganisms (GCM) 10K type strain sequencing project: providing services to taxonomists for standard genome sequencing and annotation.</title>
        <authorList>
            <consortium name="The Broad Institute Genomics Platform"/>
            <consortium name="The Broad Institute Genome Sequencing Center for Infectious Disease"/>
            <person name="Wu L."/>
            <person name="Ma J."/>
        </authorList>
    </citation>
    <scope>NUCLEOTIDE SEQUENCE [LARGE SCALE GENOMIC DNA]</scope>
    <source>
        <strain evidence="11">JCM 13852</strain>
    </source>
</reference>
<dbReference type="InterPro" id="IPR022398">
    <property type="entry name" value="Peptidase_S8_His-AS"/>
</dbReference>
<dbReference type="PROSITE" id="PS00137">
    <property type="entry name" value="SUBTILASE_HIS"/>
    <property type="match status" value="1"/>
</dbReference>
<dbReference type="Pfam" id="PF00082">
    <property type="entry name" value="Peptidase_S8"/>
    <property type="match status" value="1"/>
</dbReference>
<feature type="domain" description="Peptidase S8/S53" evidence="9">
    <location>
        <begin position="184"/>
        <end position="493"/>
    </location>
</feature>
<sequence length="520" mass="53813">MAHLRSRRRLALAVPVALSLTVSLGFLPAAASAAPQAASTAADRANEQATERATNAPGLAYVVNTRTDRHTIASVKKAVAAAGGTVVVTHDRIGVIVAHSANPGFAQKMRTVRGVQTAGATRTAPLVPAGTTDVGAADYVTAEEAARTRAASARTPGSEPLEADQWDLRAIGADKAARINPGSRKVTVAVIDTGVDDSHPDLAPNFSAAQSANCVGGKADTRKGAWRPYTDEDYHGTHVAGEIAAARNGIGVAGVAPGVKVASIKVSDPDNGLFYPENVVCAFVFAADHGVEITNNSYYVDPWLYNCMDDPDQRAIVDAVNRAQLYAQRKGTLHVSSAGNSNHDLASHAIDDASSPNDTTPVERTIDPSECFDLPTQLPGVVTVSATGVQNLKSYYSTYGKGVVDVAAPGGDGRYQTPDTPSKNGRILSTMPNGAYAFLQGTSMAAPHAAGVAALLKSRHPGATPAQLQALLKAQANNPGCPASYDQDGDGVQDATCEGGSRVNGFYGSGIVDALRAVKR</sequence>
<gene>
    <name evidence="10" type="ORF">ACFP2V_12970</name>
</gene>
<dbReference type="EMBL" id="JBHSPC010000032">
    <property type="protein sequence ID" value="MFC5670997.1"/>
    <property type="molecule type" value="Genomic_DNA"/>
</dbReference>
<keyword evidence="8" id="KW-0732">Signal</keyword>
<dbReference type="SUPFAM" id="SSF52743">
    <property type="entry name" value="Subtilisin-like"/>
    <property type="match status" value="1"/>
</dbReference>
<dbReference type="Proteomes" id="UP001596183">
    <property type="component" value="Unassembled WGS sequence"/>
</dbReference>
<protein>
    <submittedName>
        <fullName evidence="10">S8 family serine peptidase</fullName>
    </submittedName>
</protein>
<keyword evidence="11" id="KW-1185">Reference proteome</keyword>
<feature type="region of interest" description="Disordered" evidence="7">
    <location>
        <begin position="344"/>
        <end position="363"/>
    </location>
</feature>
<evidence type="ECO:0000256" key="1">
    <source>
        <dbReference type="ARBA" id="ARBA00011073"/>
    </source>
</evidence>
<evidence type="ECO:0000256" key="8">
    <source>
        <dbReference type="SAM" id="SignalP"/>
    </source>
</evidence>
<comment type="caution">
    <text evidence="10">The sequence shown here is derived from an EMBL/GenBank/DDBJ whole genome shotgun (WGS) entry which is preliminary data.</text>
</comment>
<dbReference type="InterPro" id="IPR023828">
    <property type="entry name" value="Peptidase_S8_Ser-AS"/>
</dbReference>
<dbReference type="InterPro" id="IPR023827">
    <property type="entry name" value="Peptidase_S8_Asp-AS"/>
</dbReference>
<evidence type="ECO:0000256" key="6">
    <source>
        <dbReference type="RuleBase" id="RU003355"/>
    </source>
</evidence>
<feature type="active site" description="Charge relay system" evidence="5">
    <location>
        <position position="192"/>
    </location>
</feature>
<proteinExistence type="inferred from homology"/>
<evidence type="ECO:0000256" key="3">
    <source>
        <dbReference type="ARBA" id="ARBA00022801"/>
    </source>
</evidence>
<keyword evidence="2 5" id="KW-0645">Protease</keyword>
<dbReference type="InterPro" id="IPR050131">
    <property type="entry name" value="Peptidase_S8_subtilisin-like"/>
</dbReference>
<evidence type="ECO:0000256" key="5">
    <source>
        <dbReference type="PROSITE-ProRule" id="PRU01240"/>
    </source>
</evidence>
<organism evidence="10 11">
    <name type="scientific">Streptomyces incanus</name>
    <dbReference type="NCBI Taxonomy" id="887453"/>
    <lineage>
        <taxon>Bacteria</taxon>
        <taxon>Bacillati</taxon>
        <taxon>Actinomycetota</taxon>
        <taxon>Actinomycetes</taxon>
        <taxon>Kitasatosporales</taxon>
        <taxon>Streptomycetaceae</taxon>
        <taxon>Streptomyces</taxon>
    </lineage>
</organism>
<feature type="signal peptide" evidence="8">
    <location>
        <begin position="1"/>
        <end position="33"/>
    </location>
</feature>
<dbReference type="PROSITE" id="PS00136">
    <property type="entry name" value="SUBTILASE_ASP"/>
    <property type="match status" value="1"/>
</dbReference>
<dbReference type="RefSeq" id="WP_381210250.1">
    <property type="nucleotide sequence ID" value="NZ_JBHSPC010000032.1"/>
</dbReference>
<keyword evidence="4 5" id="KW-0720">Serine protease</keyword>
<dbReference type="Gene3D" id="3.40.50.200">
    <property type="entry name" value="Peptidase S8/S53 domain"/>
    <property type="match status" value="1"/>
</dbReference>
<dbReference type="PANTHER" id="PTHR43806:SF11">
    <property type="entry name" value="CEREVISIN-RELATED"/>
    <property type="match status" value="1"/>
</dbReference>
<evidence type="ECO:0000256" key="7">
    <source>
        <dbReference type="SAM" id="MobiDB-lite"/>
    </source>
</evidence>
<feature type="active site" description="Charge relay system" evidence="5">
    <location>
        <position position="235"/>
    </location>
</feature>
<dbReference type="PROSITE" id="PS51892">
    <property type="entry name" value="SUBTILASE"/>
    <property type="match status" value="1"/>
</dbReference>
<name>A0ABW0XMP1_9ACTN</name>
<comment type="similarity">
    <text evidence="1 5 6">Belongs to the peptidase S8 family.</text>
</comment>
<evidence type="ECO:0000313" key="11">
    <source>
        <dbReference type="Proteomes" id="UP001596183"/>
    </source>
</evidence>
<accession>A0ABW0XMP1</accession>
<dbReference type="InterPro" id="IPR000209">
    <property type="entry name" value="Peptidase_S8/S53_dom"/>
</dbReference>
<evidence type="ECO:0000256" key="2">
    <source>
        <dbReference type="ARBA" id="ARBA00022670"/>
    </source>
</evidence>